<accession>A0A7D7SIG3</accession>
<dbReference type="GO" id="GO:0015035">
    <property type="term" value="F:protein-disulfide reductase activity"/>
    <property type="evidence" value="ECO:0007669"/>
    <property type="project" value="UniProtKB-UniRule"/>
</dbReference>
<evidence type="ECO:0000259" key="10">
    <source>
        <dbReference type="PROSITE" id="PS51352"/>
    </source>
</evidence>
<evidence type="ECO:0000256" key="2">
    <source>
        <dbReference type="ARBA" id="ARBA00020570"/>
    </source>
</evidence>
<dbReference type="InterPro" id="IPR005746">
    <property type="entry name" value="Thioredoxin"/>
</dbReference>
<keyword evidence="6 9" id="KW-0676">Redox-active center</keyword>
<protein>
    <recommendedName>
        <fullName evidence="2 7">Thioredoxin</fullName>
    </recommendedName>
</protein>
<dbReference type="RefSeq" id="WP_182092884.1">
    <property type="nucleotide sequence ID" value="NZ_CP059540.1"/>
</dbReference>
<gene>
    <name evidence="11" type="primary">trxA</name>
    <name evidence="11" type="ORF">H1Q58_04380</name>
</gene>
<dbReference type="PRINTS" id="PR00421">
    <property type="entry name" value="THIOREDOXIN"/>
</dbReference>
<dbReference type="SUPFAM" id="SSF52833">
    <property type="entry name" value="Thioredoxin-like"/>
    <property type="match status" value="1"/>
</dbReference>
<evidence type="ECO:0000256" key="3">
    <source>
        <dbReference type="ARBA" id="ARBA00022448"/>
    </source>
</evidence>
<dbReference type="InterPro" id="IPR036249">
    <property type="entry name" value="Thioredoxin-like_sf"/>
</dbReference>
<evidence type="ECO:0000256" key="9">
    <source>
        <dbReference type="PIRSR" id="PIRSR000077-4"/>
    </source>
</evidence>
<dbReference type="InterPro" id="IPR013766">
    <property type="entry name" value="Thioredoxin_domain"/>
</dbReference>
<evidence type="ECO:0000256" key="5">
    <source>
        <dbReference type="ARBA" id="ARBA00023157"/>
    </source>
</evidence>
<dbReference type="EMBL" id="CP059540">
    <property type="protein sequence ID" value="QMT18265.1"/>
    <property type="molecule type" value="Genomic_DNA"/>
</dbReference>
<dbReference type="PIRSF" id="PIRSF000077">
    <property type="entry name" value="Thioredoxin"/>
    <property type="match status" value="1"/>
</dbReference>
<dbReference type="KEGG" id="pdec:H1Q58_04380"/>
<dbReference type="PROSITE" id="PS51352">
    <property type="entry name" value="THIOREDOXIN_2"/>
    <property type="match status" value="1"/>
</dbReference>
<evidence type="ECO:0000256" key="6">
    <source>
        <dbReference type="ARBA" id="ARBA00023284"/>
    </source>
</evidence>
<evidence type="ECO:0000256" key="7">
    <source>
        <dbReference type="NCBIfam" id="TIGR01068"/>
    </source>
</evidence>
<dbReference type="GO" id="GO:0005829">
    <property type="term" value="C:cytosol"/>
    <property type="evidence" value="ECO:0007669"/>
    <property type="project" value="TreeGrafter"/>
</dbReference>
<name>A0A7D7SIG3_PLAMR</name>
<evidence type="ECO:0000256" key="1">
    <source>
        <dbReference type="ARBA" id="ARBA00008987"/>
    </source>
</evidence>
<dbReference type="PANTHER" id="PTHR45663:SF11">
    <property type="entry name" value="GEO12009P1"/>
    <property type="match status" value="1"/>
</dbReference>
<dbReference type="Proteomes" id="UP000514716">
    <property type="component" value="Chromosome"/>
</dbReference>
<evidence type="ECO:0000313" key="12">
    <source>
        <dbReference type="Proteomes" id="UP000514716"/>
    </source>
</evidence>
<keyword evidence="4" id="KW-0249">Electron transport</keyword>
<feature type="domain" description="Thioredoxin" evidence="10">
    <location>
        <begin position="1"/>
        <end position="104"/>
    </location>
</feature>
<comment type="similarity">
    <text evidence="1 8">Belongs to the thioredoxin family.</text>
</comment>
<dbReference type="Pfam" id="PF00085">
    <property type="entry name" value="Thioredoxin"/>
    <property type="match status" value="1"/>
</dbReference>
<dbReference type="Gene3D" id="3.40.30.10">
    <property type="entry name" value="Glutaredoxin"/>
    <property type="match status" value="1"/>
</dbReference>
<feature type="disulfide bond" description="Redox-active" evidence="9">
    <location>
        <begin position="29"/>
        <end position="32"/>
    </location>
</feature>
<dbReference type="FunFam" id="3.40.30.10:FF:000001">
    <property type="entry name" value="Thioredoxin"/>
    <property type="match status" value="1"/>
</dbReference>
<keyword evidence="5 9" id="KW-1015">Disulfide bond</keyword>
<dbReference type="AlphaFoldDB" id="A0A7D7SIG3"/>
<evidence type="ECO:0000313" key="11">
    <source>
        <dbReference type="EMBL" id="QMT18265.1"/>
    </source>
</evidence>
<dbReference type="PANTHER" id="PTHR45663">
    <property type="entry name" value="GEO12009P1"/>
    <property type="match status" value="1"/>
</dbReference>
<dbReference type="NCBIfam" id="TIGR01068">
    <property type="entry name" value="thioredoxin"/>
    <property type="match status" value="1"/>
</dbReference>
<keyword evidence="3" id="KW-0813">Transport</keyword>
<organism evidence="11 12">
    <name type="scientific">Planococcus maritimus</name>
    <dbReference type="NCBI Taxonomy" id="192421"/>
    <lineage>
        <taxon>Bacteria</taxon>
        <taxon>Bacillati</taxon>
        <taxon>Bacillota</taxon>
        <taxon>Bacilli</taxon>
        <taxon>Bacillales</taxon>
        <taxon>Caryophanaceae</taxon>
        <taxon>Planococcus</taxon>
    </lineage>
</organism>
<dbReference type="CDD" id="cd02947">
    <property type="entry name" value="TRX_family"/>
    <property type="match status" value="1"/>
</dbReference>
<sequence length="104" mass="11343">MSIKEVTDATFNELTGEGTVIAELGAAWCGPCKMIAPALEEIDQDSDNKISVVQLDVDENPKTAQHYGVMSIPTLLFFKDGELQETTVGFKPKEEILSIAEKLV</sequence>
<keyword evidence="12" id="KW-1185">Reference proteome</keyword>
<evidence type="ECO:0000256" key="4">
    <source>
        <dbReference type="ARBA" id="ARBA00022982"/>
    </source>
</evidence>
<reference evidence="11 12" key="1">
    <citation type="submission" date="2020-07" db="EMBL/GenBank/DDBJ databases">
        <title>Screening of a cold-adapted Planococcus bacterium producing protease in traditional shrimp paste and protease identification by genome sequencing.</title>
        <authorList>
            <person name="Gao R."/>
            <person name="Leng W."/>
            <person name="Chu Q."/>
            <person name="Wu X."/>
            <person name="Liu H."/>
            <person name="Li X."/>
        </authorList>
    </citation>
    <scope>NUCLEOTIDE SEQUENCE [LARGE SCALE GENOMIC DNA]</scope>
    <source>
        <strain evidence="11 12">XJ11</strain>
    </source>
</reference>
<dbReference type="GO" id="GO:0045454">
    <property type="term" value="P:cell redox homeostasis"/>
    <property type="evidence" value="ECO:0007669"/>
    <property type="project" value="TreeGrafter"/>
</dbReference>
<evidence type="ECO:0000256" key="8">
    <source>
        <dbReference type="PIRNR" id="PIRNR000077"/>
    </source>
</evidence>
<proteinExistence type="inferred from homology"/>